<dbReference type="PROSITE" id="PS00533">
    <property type="entry name" value="PORPHOBILINOGEN_DEAM"/>
    <property type="match status" value="1"/>
</dbReference>
<feature type="modified residue" description="S-(dipyrrolylmethanemethyl)cysteine" evidence="4">
    <location>
        <position position="233"/>
    </location>
</feature>
<dbReference type="EC" id="2.5.1.61" evidence="4"/>
<comment type="cofactor">
    <cofactor evidence="4">
        <name>dipyrromethane</name>
        <dbReference type="ChEBI" id="CHEBI:60342"/>
    </cofactor>
    <text evidence="4">Binds 1 dipyrromethane group covalently.</text>
</comment>
<dbReference type="InterPro" id="IPR000860">
    <property type="entry name" value="HemC"/>
</dbReference>
<comment type="similarity">
    <text evidence="1 4">Belongs to the HMBS family.</text>
</comment>
<comment type="function">
    <text evidence="4">Tetrapolymerization of the monopyrrole PBG into the hydroxymethylbilane pre-uroporphyrinogen in several discrete steps.</text>
</comment>
<dbReference type="PANTHER" id="PTHR11557:SF0">
    <property type="entry name" value="PORPHOBILINOGEN DEAMINASE"/>
    <property type="match status" value="1"/>
</dbReference>
<evidence type="ECO:0000256" key="3">
    <source>
        <dbReference type="ARBA" id="ARBA00023244"/>
    </source>
</evidence>
<reference evidence="7 8" key="1">
    <citation type="submission" date="2012-01" db="EMBL/GenBank/DDBJ databases">
        <title>Improved High-Quality Draft sequence of Metallosphaera yellowstonensis MK1.</title>
        <authorList>
            <consortium name="US DOE Joint Genome Institute"/>
            <person name="Lucas S."/>
            <person name="Han J."/>
            <person name="Cheng J.-F."/>
            <person name="Goodwin L."/>
            <person name="Pitluck S."/>
            <person name="Peters L."/>
            <person name="Teshima H."/>
            <person name="Detter J.C."/>
            <person name="Han C."/>
            <person name="Tapia R."/>
            <person name="Land M."/>
            <person name="Hauser L."/>
            <person name="Kyrpides N."/>
            <person name="Kozubal M."/>
            <person name="Macur R.E."/>
            <person name="Jay Z."/>
            <person name="Inskeep W."/>
            <person name="Woyke T."/>
        </authorList>
    </citation>
    <scope>NUCLEOTIDE SEQUENCE [LARGE SCALE GENOMIC DNA]</scope>
    <source>
        <strain evidence="7 8">MK1</strain>
    </source>
</reference>
<dbReference type="AlphaFoldDB" id="H2C689"/>
<dbReference type="Pfam" id="PF03900">
    <property type="entry name" value="Porphobil_deamC"/>
    <property type="match status" value="1"/>
</dbReference>
<dbReference type="Gene3D" id="3.40.190.10">
    <property type="entry name" value="Periplasmic binding protein-like II"/>
    <property type="match status" value="2"/>
</dbReference>
<evidence type="ECO:0000256" key="2">
    <source>
        <dbReference type="ARBA" id="ARBA00022679"/>
    </source>
</evidence>
<feature type="domain" description="Porphobilinogen deaminase C-terminal" evidence="6">
    <location>
        <begin position="217"/>
        <end position="283"/>
    </location>
</feature>
<dbReference type="InterPro" id="IPR022417">
    <property type="entry name" value="Porphobilin_deaminase_N"/>
</dbReference>
<dbReference type="PRINTS" id="PR00151">
    <property type="entry name" value="PORPHBDMNASE"/>
</dbReference>
<dbReference type="PANTHER" id="PTHR11557">
    <property type="entry name" value="PORPHOBILINOGEN DEAMINASE"/>
    <property type="match status" value="1"/>
</dbReference>
<evidence type="ECO:0000259" key="5">
    <source>
        <dbReference type="Pfam" id="PF01379"/>
    </source>
</evidence>
<dbReference type="HOGENOM" id="CLU_019704_1_0_2"/>
<evidence type="ECO:0000256" key="1">
    <source>
        <dbReference type="ARBA" id="ARBA00005638"/>
    </source>
</evidence>
<keyword evidence="3 4" id="KW-0627">Porphyrin biosynthesis</keyword>
<dbReference type="Proteomes" id="UP000003980">
    <property type="component" value="Unassembled WGS sequence"/>
</dbReference>
<dbReference type="InterPro" id="IPR022418">
    <property type="entry name" value="Porphobilinogen_deaminase_C"/>
</dbReference>
<proteinExistence type="inferred from homology"/>
<dbReference type="NCBIfam" id="TIGR00212">
    <property type="entry name" value="hemC"/>
    <property type="match status" value="1"/>
</dbReference>
<feature type="domain" description="Porphobilinogen deaminase N-terminal" evidence="5">
    <location>
        <begin position="3"/>
        <end position="204"/>
    </location>
</feature>
<dbReference type="STRING" id="671065.MetMK1DRAFT_00020660"/>
<keyword evidence="8" id="KW-1185">Reference proteome</keyword>
<dbReference type="Pfam" id="PF01379">
    <property type="entry name" value="Porphobil_deam"/>
    <property type="match status" value="1"/>
</dbReference>
<evidence type="ECO:0000259" key="6">
    <source>
        <dbReference type="Pfam" id="PF03900"/>
    </source>
</evidence>
<dbReference type="eggNOG" id="arCOG04299">
    <property type="taxonomic scope" value="Archaea"/>
</dbReference>
<dbReference type="InterPro" id="IPR022419">
    <property type="entry name" value="Porphobilin_deaminase_cofac_BS"/>
</dbReference>
<evidence type="ECO:0000313" key="7">
    <source>
        <dbReference type="EMBL" id="EHP69316.1"/>
    </source>
</evidence>
<dbReference type="GO" id="GO:0004418">
    <property type="term" value="F:hydroxymethylbilane synthase activity"/>
    <property type="evidence" value="ECO:0007669"/>
    <property type="project" value="UniProtKB-UniRule"/>
</dbReference>
<dbReference type="OrthoDB" id="8042at2157"/>
<dbReference type="FunFam" id="3.40.190.10:FF:000005">
    <property type="entry name" value="Porphobilinogen deaminase"/>
    <property type="match status" value="1"/>
</dbReference>
<name>H2C689_9CREN</name>
<dbReference type="GO" id="GO:0005737">
    <property type="term" value="C:cytoplasm"/>
    <property type="evidence" value="ECO:0007669"/>
    <property type="project" value="UniProtKB-UniRule"/>
</dbReference>
<sequence length="293" mass="32007">MKIRVAARGSKLSLAQVKVVTDYLNSQGIETQLVEVKTRADLFSTAPLHKLGKGVFEKEVNEVVLRGGADLAVHSMKDLSSEMANELEILAMPKREVPLDSLVGKYELERLEPGSKVGTGSIRRKNLLKFLRPDLNVVDIRGNVDTRLSKLNSGQYDALILAEAGLRRLGITASRFTLSPLDFTPEPNQGIIAIVGHKDNTRLREILKELNHKETMEEARAERAVVKLVGGGCHSPLGVLFKKEGSKLEGIATYSDGSKKVTVTHSDSGVPEVVGEALARKLLKEMKNEGIIP</sequence>
<comment type="miscellaneous">
    <text evidence="4">The porphobilinogen subunits are added to the dipyrromethane group.</text>
</comment>
<dbReference type="HAMAP" id="MF_00260">
    <property type="entry name" value="Porphobil_deam"/>
    <property type="match status" value="1"/>
</dbReference>
<dbReference type="SUPFAM" id="SSF53850">
    <property type="entry name" value="Periplasmic binding protein-like II"/>
    <property type="match status" value="1"/>
</dbReference>
<accession>H2C689</accession>
<comment type="catalytic activity">
    <reaction evidence="4">
        <text>4 porphobilinogen + H2O = hydroxymethylbilane + 4 NH4(+)</text>
        <dbReference type="Rhea" id="RHEA:13185"/>
        <dbReference type="ChEBI" id="CHEBI:15377"/>
        <dbReference type="ChEBI" id="CHEBI:28938"/>
        <dbReference type="ChEBI" id="CHEBI:57845"/>
        <dbReference type="ChEBI" id="CHEBI:58126"/>
        <dbReference type="EC" id="2.5.1.61"/>
    </reaction>
</comment>
<dbReference type="EMBL" id="JH597768">
    <property type="protein sequence ID" value="EHP69316.1"/>
    <property type="molecule type" value="Genomic_DNA"/>
</dbReference>
<dbReference type="SUPFAM" id="SSF54782">
    <property type="entry name" value="Porphobilinogen deaminase (hydroxymethylbilane synthase), C-terminal domain"/>
    <property type="match status" value="1"/>
</dbReference>
<dbReference type="Gene3D" id="3.30.160.40">
    <property type="entry name" value="Porphobilinogen deaminase, C-terminal domain"/>
    <property type="match status" value="1"/>
</dbReference>
<evidence type="ECO:0000313" key="8">
    <source>
        <dbReference type="Proteomes" id="UP000003980"/>
    </source>
</evidence>
<organism evidence="7 8">
    <name type="scientific">Metallosphaera yellowstonensis MK1</name>
    <dbReference type="NCBI Taxonomy" id="671065"/>
    <lineage>
        <taxon>Archaea</taxon>
        <taxon>Thermoproteota</taxon>
        <taxon>Thermoprotei</taxon>
        <taxon>Sulfolobales</taxon>
        <taxon>Sulfolobaceae</taxon>
        <taxon>Metallosphaera</taxon>
    </lineage>
</organism>
<dbReference type="GO" id="GO:0006782">
    <property type="term" value="P:protoporphyrinogen IX biosynthetic process"/>
    <property type="evidence" value="ECO:0007669"/>
    <property type="project" value="UniProtKB-UniRule"/>
</dbReference>
<gene>
    <name evidence="4" type="primary">hemC</name>
    <name evidence="7" type="ORF">MetMK1DRAFT_00020660</name>
</gene>
<dbReference type="RefSeq" id="WP_009073248.1">
    <property type="nucleotide sequence ID" value="NZ_JH597768.1"/>
</dbReference>
<keyword evidence="2 4" id="KW-0808">Transferase</keyword>
<dbReference type="PIRSF" id="PIRSF001438">
    <property type="entry name" value="4pyrrol_synth_OHMeBilane_synth"/>
    <property type="match status" value="1"/>
</dbReference>
<evidence type="ECO:0000256" key="4">
    <source>
        <dbReference type="HAMAP-Rule" id="MF_00260"/>
    </source>
</evidence>
<protein>
    <recommendedName>
        <fullName evidence="4">Probable porphobilinogen deaminase</fullName>
        <shortName evidence="4">PBG</shortName>
        <ecNumber evidence="4">2.5.1.61</ecNumber>
    </recommendedName>
    <alternativeName>
        <fullName evidence="4">Hydroxymethylbilane synthase</fullName>
        <shortName evidence="4">HMBS</shortName>
    </alternativeName>
    <alternativeName>
        <fullName evidence="4">Pre-uroporphyrinogen synthase</fullName>
    </alternativeName>
</protein>
<dbReference type="InterPro" id="IPR036803">
    <property type="entry name" value="Porphobilinogen_deaminase_C_sf"/>
</dbReference>